<dbReference type="STRING" id="3218.A0A2K1IJV6"/>
<dbReference type="InterPro" id="IPR038770">
    <property type="entry name" value="Na+/solute_symporter_sf"/>
</dbReference>
<dbReference type="PANTHER" id="PTHR43057">
    <property type="entry name" value="ARSENITE EFFLUX TRANSPORTER"/>
    <property type="match status" value="1"/>
</dbReference>
<dbReference type="EMBL" id="ABEU02000023">
    <property type="protein sequence ID" value="PNR29560.1"/>
    <property type="molecule type" value="Genomic_DNA"/>
</dbReference>
<keyword evidence="13" id="KW-1185">Reference proteome</keyword>
<dbReference type="GO" id="GO:0005886">
    <property type="term" value="C:plasma membrane"/>
    <property type="evidence" value="ECO:0000318"/>
    <property type="project" value="GO_Central"/>
</dbReference>
<dbReference type="GeneID" id="112275864"/>
<protein>
    <recommendedName>
        <fullName evidence="14">Arsenite transporter</fullName>
    </recommendedName>
</protein>
<dbReference type="GO" id="GO:0015700">
    <property type="term" value="P:arsenite transport"/>
    <property type="evidence" value="ECO:0000318"/>
    <property type="project" value="GO_Central"/>
</dbReference>
<keyword evidence="8 10" id="KW-0472">Membrane</keyword>
<dbReference type="RefSeq" id="XP_024362327.1">
    <property type="nucleotide sequence ID" value="XM_024506559.2"/>
</dbReference>
<evidence type="ECO:0000256" key="9">
    <source>
        <dbReference type="SAM" id="MobiDB-lite"/>
    </source>
</evidence>
<dbReference type="GO" id="GO:0015105">
    <property type="term" value="F:arsenite transmembrane transporter activity"/>
    <property type="evidence" value="ECO:0000318"/>
    <property type="project" value="GO_Central"/>
</dbReference>
<feature type="transmembrane region" description="Helical" evidence="10">
    <location>
        <begin position="249"/>
        <end position="268"/>
    </location>
</feature>
<feature type="transmembrane region" description="Helical" evidence="10">
    <location>
        <begin position="449"/>
        <end position="472"/>
    </location>
</feature>
<gene>
    <name evidence="12" type="primary">LOC112275864</name>
    <name evidence="11" type="ORF">PHYPA_028254</name>
</gene>
<feature type="transmembrane region" description="Helical" evidence="10">
    <location>
        <begin position="149"/>
        <end position="166"/>
    </location>
</feature>
<comment type="similarity">
    <text evidence="2">Belongs to the arsenical resistance-3 (ACR3) (TC 2.A.59) family.</text>
</comment>
<evidence type="ECO:0000256" key="8">
    <source>
        <dbReference type="ARBA" id="ARBA00023136"/>
    </source>
</evidence>
<dbReference type="InterPro" id="IPR004706">
    <property type="entry name" value="Arsenical-R_Acr3"/>
</dbReference>
<dbReference type="PANTHER" id="PTHR43057:SF1">
    <property type="entry name" value="ARSENICAL-RESISTANCE PROTEIN 3"/>
    <property type="match status" value="1"/>
</dbReference>
<feature type="transmembrane region" description="Helical" evidence="10">
    <location>
        <begin position="423"/>
        <end position="443"/>
    </location>
</feature>
<dbReference type="EnsemblPlants" id="Pp3c23_18240V3.1">
    <property type="protein sequence ID" value="Pp3c23_18240V3.1"/>
    <property type="gene ID" value="Pp3c23_18240"/>
</dbReference>
<evidence type="ECO:0000256" key="6">
    <source>
        <dbReference type="ARBA" id="ARBA00022849"/>
    </source>
</evidence>
<evidence type="ECO:0000256" key="10">
    <source>
        <dbReference type="SAM" id="Phobius"/>
    </source>
</evidence>
<feature type="transmembrane region" description="Helical" evidence="10">
    <location>
        <begin position="393"/>
        <end position="411"/>
    </location>
</feature>
<dbReference type="GO" id="GO:0015699">
    <property type="term" value="P:antimonite transmembrane transport"/>
    <property type="evidence" value="ECO:0000318"/>
    <property type="project" value="GO_Central"/>
</dbReference>
<dbReference type="Proteomes" id="UP000006727">
    <property type="component" value="Chromosome 23"/>
</dbReference>
<dbReference type="NCBIfam" id="TIGR00832">
    <property type="entry name" value="acr3"/>
    <property type="match status" value="1"/>
</dbReference>
<feature type="compositionally biased region" description="Basic and acidic residues" evidence="9">
    <location>
        <begin position="18"/>
        <end position="27"/>
    </location>
</feature>
<feature type="transmembrane region" description="Helical" evidence="10">
    <location>
        <begin position="355"/>
        <end position="373"/>
    </location>
</feature>
<evidence type="ECO:0000313" key="13">
    <source>
        <dbReference type="Proteomes" id="UP000006727"/>
    </source>
</evidence>
<dbReference type="GO" id="GO:0015104">
    <property type="term" value="F:antimonite transmembrane transporter activity"/>
    <property type="evidence" value="ECO:0000318"/>
    <property type="project" value="GO_Central"/>
</dbReference>
<feature type="region of interest" description="Disordered" evidence="9">
    <location>
        <begin position="1"/>
        <end position="44"/>
    </location>
</feature>
<dbReference type="Pfam" id="PF01758">
    <property type="entry name" value="SBF"/>
    <property type="match status" value="1"/>
</dbReference>
<keyword evidence="4" id="KW-1003">Cell membrane</keyword>
<organism evidence="11">
    <name type="scientific">Physcomitrium patens</name>
    <name type="common">Spreading-leaved earth moss</name>
    <name type="synonym">Physcomitrella patens</name>
    <dbReference type="NCBI Taxonomy" id="3218"/>
    <lineage>
        <taxon>Eukaryota</taxon>
        <taxon>Viridiplantae</taxon>
        <taxon>Streptophyta</taxon>
        <taxon>Embryophyta</taxon>
        <taxon>Bryophyta</taxon>
        <taxon>Bryophytina</taxon>
        <taxon>Bryopsida</taxon>
        <taxon>Funariidae</taxon>
        <taxon>Funariales</taxon>
        <taxon>Funariaceae</taxon>
        <taxon>Physcomitrium</taxon>
    </lineage>
</organism>
<evidence type="ECO:0008006" key="14">
    <source>
        <dbReference type="Google" id="ProtNLM"/>
    </source>
</evidence>
<reference evidence="11 13" key="1">
    <citation type="journal article" date="2008" name="Science">
        <title>The Physcomitrella genome reveals evolutionary insights into the conquest of land by plants.</title>
        <authorList>
            <person name="Rensing S."/>
            <person name="Lang D."/>
            <person name="Zimmer A."/>
            <person name="Terry A."/>
            <person name="Salamov A."/>
            <person name="Shapiro H."/>
            <person name="Nishiyama T."/>
            <person name="Perroud P.-F."/>
            <person name="Lindquist E."/>
            <person name="Kamisugi Y."/>
            <person name="Tanahashi T."/>
            <person name="Sakakibara K."/>
            <person name="Fujita T."/>
            <person name="Oishi K."/>
            <person name="Shin-I T."/>
            <person name="Kuroki Y."/>
            <person name="Toyoda A."/>
            <person name="Suzuki Y."/>
            <person name="Hashimoto A."/>
            <person name="Yamaguchi K."/>
            <person name="Sugano A."/>
            <person name="Kohara Y."/>
            <person name="Fujiyama A."/>
            <person name="Anterola A."/>
            <person name="Aoki S."/>
            <person name="Ashton N."/>
            <person name="Barbazuk W.B."/>
            <person name="Barker E."/>
            <person name="Bennetzen J."/>
            <person name="Bezanilla M."/>
            <person name="Blankenship R."/>
            <person name="Cho S.H."/>
            <person name="Dutcher S."/>
            <person name="Estelle M."/>
            <person name="Fawcett J.A."/>
            <person name="Gundlach H."/>
            <person name="Hanada K."/>
            <person name="Heyl A."/>
            <person name="Hicks K.A."/>
            <person name="Hugh J."/>
            <person name="Lohr M."/>
            <person name="Mayer K."/>
            <person name="Melkozernov A."/>
            <person name="Murata T."/>
            <person name="Nelson D."/>
            <person name="Pils B."/>
            <person name="Prigge M."/>
            <person name="Reiss B."/>
            <person name="Renner T."/>
            <person name="Rombauts S."/>
            <person name="Rushton P."/>
            <person name="Sanderfoot A."/>
            <person name="Schween G."/>
            <person name="Shiu S.-H."/>
            <person name="Stueber K."/>
            <person name="Theodoulou F.L."/>
            <person name="Tu H."/>
            <person name="Van de Peer Y."/>
            <person name="Verrier P.J."/>
            <person name="Waters E."/>
            <person name="Wood A."/>
            <person name="Yang L."/>
            <person name="Cove D."/>
            <person name="Cuming A."/>
            <person name="Hasebe M."/>
            <person name="Lucas S."/>
            <person name="Mishler D.B."/>
            <person name="Reski R."/>
            <person name="Grigoriev I."/>
            <person name="Quatrano R.S."/>
            <person name="Boore J.L."/>
        </authorList>
    </citation>
    <scope>NUCLEOTIDE SEQUENCE [LARGE SCALE GENOMIC DNA]</scope>
    <source>
        <strain evidence="12 13">cv. Gransden 2004</strain>
    </source>
</reference>
<dbReference type="Gramene" id="Pp3c23_18240V3.1">
    <property type="protein sequence ID" value="Pp3c23_18240V3.1"/>
    <property type="gene ID" value="Pp3c23_18240"/>
</dbReference>
<dbReference type="Gene3D" id="1.20.1530.20">
    <property type="match status" value="1"/>
</dbReference>
<evidence type="ECO:0000256" key="2">
    <source>
        <dbReference type="ARBA" id="ARBA00010110"/>
    </source>
</evidence>
<comment type="subcellular location">
    <subcellularLocation>
        <location evidence="1">Cell membrane</location>
        <topology evidence="1">Multi-pass membrane protein</topology>
    </subcellularLocation>
</comment>
<sequence length="477" mass="52354">MATRHETTSSRLSNPEWDAEKRPKMGEDGLPWTALDGEDSKRPATGNVEVTCKVQDEEHLGNVTLESGREGLRCRFAWNASVADFPAQPQNKGVNCHCSSEAMKNATKVSVVLPTGEELICDSVLPSKPGADVPNVGSVYKRLSFVDRYLFVWILAVMAIALVVGYKRREVARKLQVAEIASVSLPIAIGLWIMMFPVLCKVKYEILPGMLRKGQLTRTLVVSLIFNWLIGPALMTALAWATLPDLPDYRTGVILIGIARCIAMVLIWNDLARGHSELCAVLVAVNSTLQILLYLPLALFYIKVLGGSSVNVSVWDVAKSVLLFLGVPLVAGIVVRYAIFLIAGKTWFEKRFVPVISPLALIGLLFTIFVMFVSQAHSIIDNIGNVFRVAVPLLLYFMIVFFSCVFICRGIKMTYEEVVTQSFTAASNNFELAIAVAVGSFGIDSAEALAATIGPLIEVPALIALVYVSLFFRKKFF</sequence>
<dbReference type="GO" id="GO:0015297">
    <property type="term" value="F:antiporter activity"/>
    <property type="evidence" value="ECO:0000318"/>
    <property type="project" value="GO_Central"/>
</dbReference>
<dbReference type="KEGG" id="ppp:112275864"/>
<keyword evidence="5 10" id="KW-0812">Transmembrane</keyword>
<dbReference type="FunFam" id="1.20.1530.20:FF:000009">
    <property type="entry name" value="Arsenite transporter, ACR3 family"/>
    <property type="match status" value="1"/>
</dbReference>
<keyword evidence="6" id="KW-0059">Arsenical resistance</keyword>
<keyword evidence="3" id="KW-0813">Transport</keyword>
<name>A0A2K1IJV6_PHYPA</name>
<dbReference type="OMA" id="GGNKEYG"/>
<dbReference type="GO" id="GO:0046685">
    <property type="term" value="P:response to arsenic-containing substance"/>
    <property type="evidence" value="ECO:0007669"/>
    <property type="project" value="UniProtKB-KW"/>
</dbReference>
<accession>A0A2K1IJV6</accession>
<dbReference type="InterPro" id="IPR002657">
    <property type="entry name" value="BilAc:Na_symport/Acr3"/>
</dbReference>
<dbReference type="PaxDb" id="3218-PP1S49_263V6.1"/>
<dbReference type="AlphaFoldDB" id="A0A2K1IJV6"/>
<feature type="transmembrane region" description="Helical" evidence="10">
    <location>
        <begin position="178"/>
        <end position="199"/>
    </location>
</feature>
<evidence type="ECO:0000256" key="4">
    <source>
        <dbReference type="ARBA" id="ARBA00022475"/>
    </source>
</evidence>
<reference evidence="11 13" key="2">
    <citation type="journal article" date="2018" name="Plant J.">
        <title>The Physcomitrella patens chromosome-scale assembly reveals moss genome structure and evolution.</title>
        <authorList>
            <person name="Lang D."/>
            <person name="Ullrich K.K."/>
            <person name="Murat F."/>
            <person name="Fuchs J."/>
            <person name="Jenkins J."/>
            <person name="Haas F.B."/>
            <person name="Piednoel M."/>
            <person name="Gundlach H."/>
            <person name="Van Bel M."/>
            <person name="Meyberg R."/>
            <person name="Vives C."/>
            <person name="Morata J."/>
            <person name="Symeonidi A."/>
            <person name="Hiss M."/>
            <person name="Muchero W."/>
            <person name="Kamisugi Y."/>
            <person name="Saleh O."/>
            <person name="Blanc G."/>
            <person name="Decker E.L."/>
            <person name="van Gessel N."/>
            <person name="Grimwood J."/>
            <person name="Hayes R.D."/>
            <person name="Graham S.W."/>
            <person name="Gunter L.E."/>
            <person name="McDaniel S.F."/>
            <person name="Hoernstein S.N.W."/>
            <person name="Larsson A."/>
            <person name="Li F.W."/>
            <person name="Perroud P.F."/>
            <person name="Phillips J."/>
            <person name="Ranjan P."/>
            <person name="Rokshar D.S."/>
            <person name="Rothfels C.J."/>
            <person name="Schneider L."/>
            <person name="Shu S."/>
            <person name="Stevenson D.W."/>
            <person name="Thummler F."/>
            <person name="Tillich M."/>
            <person name="Villarreal Aguilar J.C."/>
            <person name="Widiez T."/>
            <person name="Wong G.K."/>
            <person name="Wymore A."/>
            <person name="Zhang Y."/>
            <person name="Zimmer A.D."/>
            <person name="Quatrano R.S."/>
            <person name="Mayer K.F.X."/>
            <person name="Goodstein D."/>
            <person name="Casacuberta J.M."/>
            <person name="Vandepoele K."/>
            <person name="Reski R."/>
            <person name="Cuming A.C."/>
            <person name="Tuskan G.A."/>
            <person name="Maumus F."/>
            <person name="Salse J."/>
            <person name="Schmutz J."/>
            <person name="Rensing S.A."/>
        </authorList>
    </citation>
    <scope>NUCLEOTIDE SEQUENCE [LARGE SCALE GENOMIC DNA]</scope>
    <source>
        <strain evidence="12 13">cv. Gransden 2004</strain>
    </source>
</reference>
<feature type="transmembrane region" description="Helical" evidence="10">
    <location>
        <begin position="280"/>
        <end position="302"/>
    </location>
</feature>
<dbReference type="EnsemblPlants" id="Pp3c23_18240V3.2">
    <property type="protein sequence ID" value="Pp3c23_18240V3.2"/>
    <property type="gene ID" value="Pp3c23_18240"/>
</dbReference>
<keyword evidence="7 10" id="KW-1133">Transmembrane helix</keyword>
<reference evidence="12" key="3">
    <citation type="submission" date="2020-12" db="UniProtKB">
        <authorList>
            <consortium name="EnsemblPlants"/>
        </authorList>
    </citation>
    <scope>IDENTIFICATION</scope>
</reference>
<dbReference type="OrthoDB" id="187348at2759"/>
<evidence type="ECO:0000313" key="12">
    <source>
        <dbReference type="EnsemblPlants" id="Pp3c23_18240V3.1"/>
    </source>
</evidence>
<feature type="transmembrane region" description="Helical" evidence="10">
    <location>
        <begin position="220"/>
        <end position="243"/>
    </location>
</feature>
<evidence type="ECO:0000256" key="1">
    <source>
        <dbReference type="ARBA" id="ARBA00004651"/>
    </source>
</evidence>
<evidence type="ECO:0000256" key="7">
    <source>
        <dbReference type="ARBA" id="ARBA00022989"/>
    </source>
</evidence>
<evidence type="ECO:0000256" key="5">
    <source>
        <dbReference type="ARBA" id="ARBA00022692"/>
    </source>
</evidence>
<dbReference type="Gramene" id="Pp3c23_18240V3.2">
    <property type="protein sequence ID" value="Pp3c23_18240V3.2"/>
    <property type="gene ID" value="Pp3c23_18240"/>
</dbReference>
<proteinExistence type="inferred from homology"/>
<evidence type="ECO:0000256" key="3">
    <source>
        <dbReference type="ARBA" id="ARBA00022448"/>
    </source>
</evidence>
<evidence type="ECO:0000313" key="11">
    <source>
        <dbReference type="EMBL" id="PNR29560.1"/>
    </source>
</evidence>
<feature type="transmembrane region" description="Helical" evidence="10">
    <location>
        <begin position="322"/>
        <end position="343"/>
    </location>
</feature>